<evidence type="ECO:0000313" key="3">
    <source>
        <dbReference type="Proteomes" id="UP000026915"/>
    </source>
</evidence>
<evidence type="ECO:0000259" key="1">
    <source>
        <dbReference type="Pfam" id="PF00078"/>
    </source>
</evidence>
<feature type="domain" description="Reverse transcriptase" evidence="1">
    <location>
        <begin position="6"/>
        <end position="81"/>
    </location>
</feature>
<evidence type="ECO:0000313" key="2">
    <source>
        <dbReference type="EMBL" id="EOY14285.1"/>
    </source>
</evidence>
<dbReference type="InterPro" id="IPR043502">
    <property type="entry name" value="DNA/RNA_pol_sf"/>
</dbReference>
<dbReference type="eggNOG" id="KOG0017">
    <property type="taxonomic scope" value="Eukaryota"/>
</dbReference>
<organism evidence="2 3">
    <name type="scientific">Theobroma cacao</name>
    <name type="common">Cacao</name>
    <name type="synonym">Cocoa</name>
    <dbReference type="NCBI Taxonomy" id="3641"/>
    <lineage>
        <taxon>Eukaryota</taxon>
        <taxon>Viridiplantae</taxon>
        <taxon>Streptophyta</taxon>
        <taxon>Embryophyta</taxon>
        <taxon>Tracheophyta</taxon>
        <taxon>Spermatophyta</taxon>
        <taxon>Magnoliopsida</taxon>
        <taxon>eudicotyledons</taxon>
        <taxon>Gunneridae</taxon>
        <taxon>Pentapetalae</taxon>
        <taxon>rosids</taxon>
        <taxon>malvids</taxon>
        <taxon>Malvales</taxon>
        <taxon>Malvaceae</taxon>
        <taxon>Byttnerioideae</taxon>
        <taxon>Theobroma</taxon>
    </lineage>
</organism>
<dbReference type="OMA" id="NAMATFY"/>
<dbReference type="Gene3D" id="3.30.70.270">
    <property type="match status" value="1"/>
</dbReference>
<dbReference type="PANTHER" id="PTHR24559">
    <property type="entry name" value="TRANSPOSON TY3-I GAG-POL POLYPROTEIN"/>
    <property type="match status" value="1"/>
</dbReference>
<dbReference type="STRING" id="3641.A0A061FAC3"/>
<dbReference type="SUPFAM" id="SSF56672">
    <property type="entry name" value="DNA/RNA polymerases"/>
    <property type="match status" value="1"/>
</dbReference>
<name>A0A061FAC3_THECC</name>
<dbReference type="HOGENOM" id="CLU_1952756_0_0_1"/>
<accession>A0A061FAC3</accession>
<feature type="non-terminal residue" evidence="2">
    <location>
        <position position="129"/>
    </location>
</feature>
<dbReference type="InParanoid" id="A0A061FAC3"/>
<dbReference type="AlphaFoldDB" id="A0A061FAC3"/>
<reference evidence="2 3" key="1">
    <citation type="journal article" date="2013" name="Genome Biol.">
        <title>The genome sequence of the most widely cultivated cacao type and its use to identify candidate genes regulating pod color.</title>
        <authorList>
            <person name="Motamayor J.C."/>
            <person name="Mockaitis K."/>
            <person name="Schmutz J."/>
            <person name="Haiminen N."/>
            <person name="Iii D.L."/>
            <person name="Cornejo O."/>
            <person name="Findley S.D."/>
            <person name="Zheng P."/>
            <person name="Utro F."/>
            <person name="Royaert S."/>
            <person name="Saski C."/>
            <person name="Jenkins J."/>
            <person name="Podicheti R."/>
            <person name="Zhao M."/>
            <person name="Scheffler B.E."/>
            <person name="Stack J.C."/>
            <person name="Feltus F.A."/>
            <person name="Mustiga G.M."/>
            <person name="Amores F."/>
            <person name="Phillips W."/>
            <person name="Marelli J.P."/>
            <person name="May G.D."/>
            <person name="Shapiro H."/>
            <person name="Ma J."/>
            <person name="Bustamante C.D."/>
            <person name="Schnell R.J."/>
            <person name="Main D."/>
            <person name="Gilbert D."/>
            <person name="Parida L."/>
            <person name="Kuhn D.N."/>
        </authorList>
    </citation>
    <scope>NUCLEOTIDE SEQUENCE [LARGE SCALE GENOMIC DNA]</scope>
    <source>
        <strain evidence="3">cv. Matina 1-6</strain>
    </source>
</reference>
<dbReference type="Gramene" id="EOY14285">
    <property type="protein sequence ID" value="EOY14285"/>
    <property type="gene ID" value="TCM_033600"/>
</dbReference>
<dbReference type="Pfam" id="PF00078">
    <property type="entry name" value="RVT_1"/>
    <property type="match status" value="1"/>
</dbReference>
<dbReference type="InterPro" id="IPR043128">
    <property type="entry name" value="Rev_trsase/Diguanyl_cyclase"/>
</dbReference>
<keyword evidence="3" id="KW-1185">Reference proteome</keyword>
<dbReference type="PANTHER" id="PTHR24559:SF436">
    <property type="entry name" value="RNA-DIRECTED DNA POLYMERASE HOMOLOG"/>
    <property type="match status" value="1"/>
</dbReference>
<dbReference type="InterPro" id="IPR053134">
    <property type="entry name" value="RNA-dir_DNA_polymerase"/>
</dbReference>
<dbReference type="EMBL" id="CM001885">
    <property type="protein sequence ID" value="EOY14285.1"/>
    <property type="molecule type" value="Genomic_DNA"/>
</dbReference>
<proteinExistence type="predicted"/>
<dbReference type="InterPro" id="IPR000477">
    <property type="entry name" value="RT_dom"/>
</dbReference>
<gene>
    <name evidence="2" type="ORF">TCM_033600</name>
</gene>
<dbReference type="CDD" id="cd01647">
    <property type="entry name" value="RT_LTR"/>
    <property type="match status" value="1"/>
</dbReference>
<sequence length="129" mass="15280">MLFRLTNAMATFYTLINKVLQPFLNKFIVVYLDDSVVYSHFFYEHVEHLRLVFKALKQHELYVKKEKCCFGLHEVLFLGQIVGMGRFEWTHLWLALSKSGSCPCASNLCWDCRIVHYCIRLIQIQVIFL</sequence>
<protein>
    <recommendedName>
        <fullName evidence="1">Reverse transcriptase domain-containing protein</fullName>
    </recommendedName>
</protein>
<dbReference type="Proteomes" id="UP000026915">
    <property type="component" value="Chromosome 7"/>
</dbReference>